<dbReference type="InterPro" id="IPR052195">
    <property type="entry name" value="Bact_Alkyl/Aryl-Sulfatase"/>
</dbReference>
<dbReference type="Pfam" id="PF14864">
    <property type="entry name" value="Alkyl_sulf_C"/>
    <property type="match status" value="1"/>
</dbReference>
<keyword evidence="7" id="KW-1185">Reference proteome</keyword>
<dbReference type="Gene3D" id="3.30.1050.10">
    <property type="entry name" value="SCP2 sterol-binding domain"/>
    <property type="match status" value="1"/>
</dbReference>
<evidence type="ECO:0000313" key="6">
    <source>
        <dbReference type="EMBL" id="MFC6957521.1"/>
    </source>
</evidence>
<dbReference type="PANTHER" id="PTHR43223">
    <property type="entry name" value="ALKYL/ARYL-SULFATASE"/>
    <property type="match status" value="1"/>
</dbReference>
<organism evidence="6 7">
    <name type="scientific">Glycomyces mayteni</name>
    <dbReference type="NCBI Taxonomy" id="543887"/>
    <lineage>
        <taxon>Bacteria</taxon>
        <taxon>Bacillati</taxon>
        <taxon>Actinomycetota</taxon>
        <taxon>Actinomycetes</taxon>
        <taxon>Glycomycetales</taxon>
        <taxon>Glycomycetaceae</taxon>
        <taxon>Glycomyces</taxon>
    </lineage>
</organism>
<dbReference type="InterPro" id="IPR036866">
    <property type="entry name" value="RibonucZ/Hydroxyglut_hydro"/>
</dbReference>
<dbReference type="InterPro" id="IPR036527">
    <property type="entry name" value="SCP2_sterol-bd_dom_sf"/>
</dbReference>
<evidence type="ECO:0000259" key="4">
    <source>
        <dbReference type="Pfam" id="PF14863"/>
    </source>
</evidence>
<evidence type="ECO:0000256" key="1">
    <source>
        <dbReference type="ARBA" id="ARBA00022723"/>
    </source>
</evidence>
<proteinExistence type="predicted"/>
<evidence type="ECO:0000256" key="3">
    <source>
        <dbReference type="ARBA" id="ARBA00022833"/>
    </source>
</evidence>
<feature type="domain" description="Alkyl sulfatase dimerisation" evidence="4">
    <location>
        <begin position="97"/>
        <end position="236"/>
    </location>
</feature>
<dbReference type="Gene3D" id="3.60.15.30">
    <property type="entry name" value="Metallo-beta-lactamase domain"/>
    <property type="match status" value="1"/>
</dbReference>
<reference evidence="7" key="1">
    <citation type="journal article" date="2019" name="Int. J. Syst. Evol. Microbiol.">
        <title>The Global Catalogue of Microorganisms (GCM) 10K type strain sequencing project: providing services to taxonomists for standard genome sequencing and annotation.</title>
        <authorList>
            <consortium name="The Broad Institute Genomics Platform"/>
            <consortium name="The Broad Institute Genome Sequencing Center for Infectious Disease"/>
            <person name="Wu L."/>
            <person name="Ma J."/>
        </authorList>
    </citation>
    <scope>NUCLEOTIDE SEQUENCE [LARGE SCALE GENOMIC DNA]</scope>
    <source>
        <strain evidence="7">KACC 12634</strain>
    </source>
</reference>
<dbReference type="Pfam" id="PF14863">
    <property type="entry name" value="Alkyl_sulf_dimr"/>
    <property type="match status" value="1"/>
</dbReference>
<dbReference type="InterPro" id="IPR029229">
    <property type="entry name" value="Alkyl_sulf_C"/>
</dbReference>
<evidence type="ECO:0000313" key="7">
    <source>
        <dbReference type="Proteomes" id="UP001596470"/>
    </source>
</evidence>
<dbReference type="InterPro" id="IPR029228">
    <property type="entry name" value="Alkyl_sulf_dimr"/>
</dbReference>
<gene>
    <name evidence="6" type="ORF">ACFQS3_09980</name>
</gene>
<dbReference type="Gene3D" id="1.25.40.880">
    <property type="entry name" value="Alkyl sulfatase, dimerisation domain"/>
    <property type="match status" value="1"/>
</dbReference>
<name>A0ABW2D5V3_9ACTN</name>
<dbReference type="Proteomes" id="UP001596470">
    <property type="component" value="Unassembled WGS sequence"/>
</dbReference>
<comment type="caution">
    <text evidence="6">The sequence shown here is derived from an EMBL/GenBank/DDBJ whole genome shotgun (WGS) entry which is preliminary data.</text>
</comment>
<feature type="domain" description="Alkyl sulfatase C-terminal" evidence="5">
    <location>
        <begin position="245"/>
        <end position="369"/>
    </location>
</feature>
<protein>
    <submittedName>
        <fullName evidence="6">Alkyl/aryl-sulfatase</fullName>
    </submittedName>
</protein>
<evidence type="ECO:0000256" key="2">
    <source>
        <dbReference type="ARBA" id="ARBA00022801"/>
    </source>
</evidence>
<dbReference type="SUPFAM" id="SSF56281">
    <property type="entry name" value="Metallo-hydrolase/oxidoreductase"/>
    <property type="match status" value="1"/>
</dbReference>
<sequence>MNFYFPGERALCAAENACHTLHNILTLRGAEVRDTRQWSRYMDETIDLFADRTDVVFASHHWPTWGRERVEAFLADQRNMYQYLHDQTLRLVNHGLTPMEIAETLTELPPELERRWYLRGYYGSISHGVRAVYQRYLGFYDGIPAHLNPHEPVEAAKRYVAAIGGAEKVLEVGRKALADGDYRWTAELVNHLVFAEPDNADARELQADALEQLGYQCENGTWRSLYLMGAHELRNGVYKGLELTTASPDTIRAMSPGLFFDYLGIRINSDHAADLPELRLNWVFTDLGEEHAVRVRNATLTHRSGASHADLTATLRLSKATLDAISLGQSDFGKSIDDGSIEFSGDRETFDRFLETLEDFAVMFDIVTP</sequence>
<keyword evidence="1" id="KW-0479">Metal-binding</keyword>
<dbReference type="EMBL" id="JBHSYS010000002">
    <property type="protein sequence ID" value="MFC6957521.1"/>
    <property type="molecule type" value="Genomic_DNA"/>
</dbReference>
<dbReference type="InterPro" id="IPR038536">
    <property type="entry name" value="Alkyl/aryl-sulf_dimr_sf"/>
</dbReference>
<keyword evidence="2" id="KW-0378">Hydrolase</keyword>
<evidence type="ECO:0000259" key="5">
    <source>
        <dbReference type="Pfam" id="PF14864"/>
    </source>
</evidence>
<dbReference type="SUPFAM" id="SSF55718">
    <property type="entry name" value="SCP-like"/>
    <property type="match status" value="1"/>
</dbReference>
<dbReference type="RefSeq" id="WP_382349243.1">
    <property type="nucleotide sequence ID" value="NZ_JBHMBP010000002.1"/>
</dbReference>
<accession>A0ABW2D5V3</accession>
<keyword evidence="3" id="KW-0862">Zinc</keyword>
<dbReference type="PANTHER" id="PTHR43223:SF1">
    <property type="entry name" value="ALKYL_ARYL-SULFATASE BDS1"/>
    <property type="match status" value="1"/>
</dbReference>